<evidence type="ECO:0000259" key="5">
    <source>
        <dbReference type="PROSITE" id="PS51464"/>
    </source>
</evidence>
<evidence type="ECO:0000313" key="6">
    <source>
        <dbReference type="EMBL" id="TQQ85877.1"/>
    </source>
</evidence>
<keyword evidence="2" id="KW-0238">DNA-binding</keyword>
<name>A0A544QYP1_9FIRM</name>
<evidence type="ECO:0000256" key="3">
    <source>
        <dbReference type="ARBA" id="ARBA00023163"/>
    </source>
</evidence>
<dbReference type="PANTHER" id="PTHR30514">
    <property type="entry name" value="GLUCOKINASE"/>
    <property type="match status" value="1"/>
</dbReference>
<dbReference type="InterPro" id="IPR035472">
    <property type="entry name" value="RpiR-like_SIS"/>
</dbReference>
<dbReference type="EMBL" id="SGJB01000001">
    <property type="protein sequence ID" value="TQQ85877.1"/>
    <property type="molecule type" value="Genomic_DNA"/>
</dbReference>
<dbReference type="GO" id="GO:0003677">
    <property type="term" value="F:DNA binding"/>
    <property type="evidence" value="ECO:0007669"/>
    <property type="project" value="UniProtKB-KW"/>
</dbReference>
<gene>
    <name evidence="6" type="ORF">EXD82_00955</name>
</gene>
<keyword evidence="1" id="KW-0805">Transcription regulation</keyword>
<dbReference type="InterPro" id="IPR036388">
    <property type="entry name" value="WH-like_DNA-bd_sf"/>
</dbReference>
<dbReference type="InterPro" id="IPR000281">
    <property type="entry name" value="HTH_RpiR"/>
</dbReference>
<comment type="caution">
    <text evidence="6">The sequence shown here is derived from an EMBL/GenBank/DDBJ whole genome shotgun (WGS) entry which is preliminary data.</text>
</comment>
<organism evidence="6 7">
    <name type="scientific">Peptacetobacter hominis</name>
    <dbReference type="NCBI Taxonomy" id="2743610"/>
    <lineage>
        <taxon>Bacteria</taxon>
        <taxon>Bacillati</taxon>
        <taxon>Bacillota</taxon>
        <taxon>Clostridia</taxon>
        <taxon>Peptostreptococcales</taxon>
        <taxon>Peptostreptococcaceae</taxon>
        <taxon>Peptacetobacter</taxon>
    </lineage>
</organism>
<dbReference type="GO" id="GO:0003700">
    <property type="term" value="F:DNA-binding transcription factor activity"/>
    <property type="evidence" value="ECO:0007669"/>
    <property type="project" value="InterPro"/>
</dbReference>
<feature type="domain" description="SIS" evidence="5">
    <location>
        <begin position="123"/>
        <end position="263"/>
    </location>
</feature>
<dbReference type="GO" id="GO:0097367">
    <property type="term" value="F:carbohydrate derivative binding"/>
    <property type="evidence" value="ECO:0007669"/>
    <property type="project" value="InterPro"/>
</dbReference>
<dbReference type="Pfam" id="PF01380">
    <property type="entry name" value="SIS"/>
    <property type="match status" value="1"/>
</dbReference>
<dbReference type="SUPFAM" id="SSF53697">
    <property type="entry name" value="SIS domain"/>
    <property type="match status" value="1"/>
</dbReference>
<proteinExistence type="predicted"/>
<dbReference type="SUPFAM" id="SSF46689">
    <property type="entry name" value="Homeodomain-like"/>
    <property type="match status" value="1"/>
</dbReference>
<reference evidence="6 7" key="1">
    <citation type="submission" date="2019-02" db="EMBL/GenBank/DDBJ databases">
        <title>Peptostreptococcaceae bacterium ZHW00191 nov., a new bacterium isolated from the human gut.</title>
        <authorList>
            <person name="Zhou H.-W."/>
            <person name="Chen X.-J."/>
        </authorList>
    </citation>
    <scope>NUCLEOTIDE SEQUENCE [LARGE SCALE GENOMIC DNA]</scope>
    <source>
        <strain evidence="6 7">ZHW00191</strain>
    </source>
</reference>
<dbReference type="GO" id="GO:1901135">
    <property type="term" value="P:carbohydrate derivative metabolic process"/>
    <property type="evidence" value="ECO:0007669"/>
    <property type="project" value="InterPro"/>
</dbReference>
<dbReference type="PROSITE" id="PS51071">
    <property type="entry name" value="HTH_RPIR"/>
    <property type="match status" value="1"/>
</dbReference>
<accession>A0A544QYP1</accession>
<evidence type="ECO:0000259" key="4">
    <source>
        <dbReference type="PROSITE" id="PS51071"/>
    </source>
</evidence>
<dbReference type="AlphaFoldDB" id="A0A544QYP1"/>
<evidence type="ECO:0000313" key="7">
    <source>
        <dbReference type="Proteomes" id="UP000317863"/>
    </source>
</evidence>
<dbReference type="Proteomes" id="UP000317863">
    <property type="component" value="Unassembled WGS sequence"/>
</dbReference>
<dbReference type="InterPro" id="IPR001347">
    <property type="entry name" value="SIS_dom"/>
</dbReference>
<evidence type="ECO:0000256" key="2">
    <source>
        <dbReference type="ARBA" id="ARBA00023125"/>
    </source>
</evidence>
<dbReference type="InterPro" id="IPR047640">
    <property type="entry name" value="RpiR-like"/>
</dbReference>
<dbReference type="Pfam" id="PF01418">
    <property type="entry name" value="HTH_6"/>
    <property type="match status" value="1"/>
</dbReference>
<dbReference type="InterPro" id="IPR009057">
    <property type="entry name" value="Homeodomain-like_sf"/>
</dbReference>
<dbReference type="RefSeq" id="WP_142535040.1">
    <property type="nucleotide sequence ID" value="NZ_SGJB01000001.1"/>
</dbReference>
<dbReference type="OrthoDB" id="9762536at2"/>
<sequence>MSILHQLEEPEFKATKSDRILMEYIKSNIEDVFYKSISQISRESGIGEATITRFSKKMGFNGLQDFKVTLAQEISSARNRKIINKSIENDEPVYESMNKILSSNIRTLERTCGSIVPEDVDKASDMLIKANKIYFIGVGYSGIAAIDSSYKFMRIGFNCMGTGSTHDMIMMSSLMNKDDVIVAISHSGETKEIIKAVDMAKRNGAGILSITEKKDSELRELSDVNFGYISGESVLETGSISSKLAQIFIMDVIYTQVVKIKAEKVVEIKIKTTDAIKLYNE</sequence>
<dbReference type="Gene3D" id="3.40.50.10490">
    <property type="entry name" value="Glucose-6-phosphate isomerase like protein, domain 1"/>
    <property type="match status" value="1"/>
</dbReference>
<evidence type="ECO:0000256" key="1">
    <source>
        <dbReference type="ARBA" id="ARBA00023015"/>
    </source>
</evidence>
<dbReference type="PANTHER" id="PTHR30514:SF1">
    <property type="entry name" value="HTH-TYPE TRANSCRIPTIONAL REGULATOR HEXR-RELATED"/>
    <property type="match status" value="1"/>
</dbReference>
<keyword evidence="7" id="KW-1185">Reference proteome</keyword>
<feature type="domain" description="HTH rpiR-type" evidence="4">
    <location>
        <begin position="1"/>
        <end position="77"/>
    </location>
</feature>
<protein>
    <submittedName>
        <fullName evidence="6">MurR/RpiR family transcriptional regulator</fullName>
    </submittedName>
</protein>
<dbReference type="InterPro" id="IPR046348">
    <property type="entry name" value="SIS_dom_sf"/>
</dbReference>
<dbReference type="CDD" id="cd05013">
    <property type="entry name" value="SIS_RpiR"/>
    <property type="match status" value="1"/>
</dbReference>
<dbReference type="Gene3D" id="1.10.10.10">
    <property type="entry name" value="Winged helix-like DNA-binding domain superfamily/Winged helix DNA-binding domain"/>
    <property type="match status" value="1"/>
</dbReference>
<keyword evidence="3" id="KW-0804">Transcription</keyword>
<dbReference type="PROSITE" id="PS51464">
    <property type="entry name" value="SIS"/>
    <property type="match status" value="1"/>
</dbReference>